<dbReference type="EMBL" id="NCVQ01000006">
    <property type="protein sequence ID" value="PWZ21921.1"/>
    <property type="molecule type" value="Genomic_DNA"/>
</dbReference>
<dbReference type="GO" id="GO:0006351">
    <property type="term" value="P:DNA-templated transcription"/>
    <property type="evidence" value="ECO:0007669"/>
    <property type="project" value="InterPro"/>
</dbReference>
<dbReference type="GO" id="GO:0000428">
    <property type="term" value="C:DNA-directed RNA polymerase complex"/>
    <property type="evidence" value="ECO:0007669"/>
    <property type="project" value="UniProtKB-KW"/>
</dbReference>
<dbReference type="PANTHER" id="PTHR10102:SF1">
    <property type="entry name" value="DNA-DIRECTED RNA POLYMERASE 3, CHLOROPLASTIC"/>
    <property type="match status" value="1"/>
</dbReference>
<dbReference type="Gene3D" id="1.10.1320.10">
    <property type="entry name" value="DNA-directed RNA polymerase, N-terminal domain"/>
    <property type="match status" value="1"/>
</dbReference>
<accession>A0A3L6EPC8</accession>
<evidence type="ECO:0000256" key="1">
    <source>
        <dbReference type="SAM" id="MobiDB-lite"/>
    </source>
</evidence>
<feature type="domain" description="DNA-directed RNA polymerase N-terminal" evidence="2">
    <location>
        <begin position="16"/>
        <end position="86"/>
    </location>
</feature>
<evidence type="ECO:0000313" key="3">
    <source>
        <dbReference type="EMBL" id="PWZ21921.1"/>
    </source>
</evidence>
<dbReference type="InterPro" id="IPR043502">
    <property type="entry name" value="DNA/RNA_pol_sf"/>
</dbReference>
<keyword evidence="3" id="KW-0804">Transcription</keyword>
<dbReference type="InterPro" id="IPR029262">
    <property type="entry name" value="RPOL_N"/>
</dbReference>
<dbReference type="SUPFAM" id="SSF56672">
    <property type="entry name" value="DNA/RNA polymerases"/>
    <property type="match status" value="1"/>
</dbReference>
<dbReference type="InterPro" id="IPR037159">
    <property type="entry name" value="RNA_POL_N_sf"/>
</dbReference>
<dbReference type="InterPro" id="IPR024075">
    <property type="entry name" value="DNA-dir_RNA_pol_helix_hairp_sf"/>
</dbReference>
<sequence length="145" mass="16919">MERRLKKKHWVIDHLVHEGFESTARHVDIPYLPMLVPPKKWKCYDKGGHLFLPSYIMRTHGVKDQKDAINIVPRKQLRKALDILGSTKWRVNRRVHDVVETIWSQGGGIAGLVDKANIPLPERPESEDPDEMQKLKYQHKEGKEN</sequence>
<feature type="region of interest" description="Disordered" evidence="1">
    <location>
        <begin position="119"/>
        <end position="145"/>
    </location>
</feature>
<dbReference type="Proteomes" id="UP000251960">
    <property type="component" value="Chromosome 5"/>
</dbReference>
<dbReference type="Pfam" id="PF14700">
    <property type="entry name" value="RPOL_N"/>
    <property type="match status" value="1"/>
</dbReference>
<keyword evidence="3" id="KW-0240">DNA-directed RNA polymerase</keyword>
<organism evidence="3">
    <name type="scientific">Zea mays</name>
    <name type="common">Maize</name>
    <dbReference type="NCBI Taxonomy" id="4577"/>
    <lineage>
        <taxon>Eukaryota</taxon>
        <taxon>Viridiplantae</taxon>
        <taxon>Streptophyta</taxon>
        <taxon>Embryophyta</taxon>
        <taxon>Tracheophyta</taxon>
        <taxon>Spermatophyta</taxon>
        <taxon>Magnoliopsida</taxon>
        <taxon>Liliopsida</taxon>
        <taxon>Poales</taxon>
        <taxon>Poaceae</taxon>
        <taxon>PACMAD clade</taxon>
        <taxon>Panicoideae</taxon>
        <taxon>Andropogonodae</taxon>
        <taxon>Andropogoneae</taxon>
        <taxon>Tripsacinae</taxon>
        <taxon>Zea</taxon>
    </lineage>
</organism>
<dbReference type="AlphaFoldDB" id="A0A3L6EPC8"/>
<dbReference type="InterPro" id="IPR002092">
    <property type="entry name" value="DNA-dir_Rpol_phage-type"/>
</dbReference>
<dbReference type="GO" id="GO:0003899">
    <property type="term" value="F:DNA-directed RNA polymerase activity"/>
    <property type="evidence" value="ECO:0007669"/>
    <property type="project" value="InterPro"/>
</dbReference>
<protein>
    <submittedName>
        <fullName evidence="3">DNA-directed RNA polymerase 3, chloroplastic</fullName>
    </submittedName>
</protein>
<reference evidence="3" key="1">
    <citation type="journal article" date="2018" name="Nat. Genet.">
        <title>Extensive intraspecific gene order and gene structural variations between Mo17 and other maize genomes.</title>
        <authorList>
            <person name="Sun S."/>
            <person name="Zhou Y."/>
            <person name="Chen J."/>
            <person name="Shi J."/>
            <person name="Zhao H."/>
            <person name="Zhao H."/>
            <person name="Song W."/>
            <person name="Zhang M."/>
            <person name="Cui Y."/>
            <person name="Dong X."/>
            <person name="Liu H."/>
            <person name="Ma X."/>
            <person name="Jiao Y."/>
            <person name="Wang B."/>
            <person name="Wei X."/>
            <person name="Stein J.C."/>
            <person name="Glaubitz J.C."/>
            <person name="Lu F."/>
            <person name="Yu G."/>
            <person name="Liang C."/>
            <person name="Fengler K."/>
            <person name="Li B."/>
            <person name="Rafalski A."/>
            <person name="Schnable P.S."/>
            <person name="Ware D.H."/>
            <person name="Buckler E.S."/>
            <person name="Lai J."/>
        </authorList>
    </citation>
    <scope>NUCLEOTIDE SEQUENCE [LARGE SCALE GENOMIC DNA]</scope>
    <source>
        <tissue evidence="3">Seedling</tissue>
    </source>
</reference>
<dbReference type="PANTHER" id="PTHR10102">
    <property type="entry name" value="DNA-DIRECTED RNA POLYMERASE, MITOCHONDRIAL"/>
    <property type="match status" value="1"/>
</dbReference>
<proteinExistence type="predicted"/>
<dbReference type="GO" id="GO:0003677">
    <property type="term" value="F:DNA binding"/>
    <property type="evidence" value="ECO:0007669"/>
    <property type="project" value="InterPro"/>
</dbReference>
<name>A0A3L6EPC8_MAIZE</name>
<dbReference type="Gene3D" id="1.10.287.260">
    <property type="match status" value="1"/>
</dbReference>
<gene>
    <name evidence="3" type="primary">RPOT3_2</name>
    <name evidence="3" type="ORF">Zm00014a_025819</name>
</gene>
<feature type="compositionally biased region" description="Basic and acidic residues" evidence="1">
    <location>
        <begin position="122"/>
        <end position="145"/>
    </location>
</feature>
<comment type="caution">
    <text evidence="3">The sequence shown here is derived from an EMBL/GenBank/DDBJ whole genome shotgun (WGS) entry which is preliminary data.</text>
</comment>
<evidence type="ECO:0000259" key="2">
    <source>
        <dbReference type="Pfam" id="PF14700"/>
    </source>
</evidence>